<dbReference type="PANTHER" id="PTHR11129">
    <property type="entry name" value="PROTEIN FARNESYLTRANSFERASE ALPHA SUBUNIT/RAB GERANYLGERANYL TRANSFERASE ALPHA SUBUNIT"/>
    <property type="match status" value="1"/>
</dbReference>
<evidence type="ECO:0000256" key="10">
    <source>
        <dbReference type="ARBA" id="ARBA00041392"/>
    </source>
</evidence>
<dbReference type="GO" id="GO:0004660">
    <property type="term" value="F:protein farnesyltransferase activity"/>
    <property type="evidence" value="ECO:0007669"/>
    <property type="project" value="UniProtKB-EC"/>
</dbReference>
<dbReference type="Gene3D" id="1.25.40.120">
    <property type="entry name" value="Protein prenylyltransferase"/>
    <property type="match status" value="1"/>
</dbReference>
<dbReference type="AlphaFoldDB" id="A0A9P4MYE5"/>
<dbReference type="GO" id="GO:0004662">
    <property type="term" value="F:CAAX-protein geranylgeranyltransferase activity"/>
    <property type="evidence" value="ECO:0007669"/>
    <property type="project" value="UniProtKB-EC"/>
</dbReference>
<evidence type="ECO:0000256" key="13">
    <source>
        <dbReference type="ARBA" id="ARBA00043219"/>
    </source>
</evidence>
<dbReference type="PANTHER" id="PTHR11129:SF1">
    <property type="entry name" value="PROTEIN FARNESYLTRANSFERASE_GERANYLGERANYLTRANSFERASE TYPE-1 SUBUNIT ALPHA"/>
    <property type="match status" value="1"/>
</dbReference>
<keyword evidence="5" id="KW-0637">Prenyltransferase</keyword>
<comment type="caution">
    <text evidence="14">The sequence shown here is derived from an EMBL/GenBank/DDBJ whole genome shotgun (WGS) entry which is preliminary data.</text>
</comment>
<keyword evidence="6" id="KW-0808">Transferase</keyword>
<dbReference type="InterPro" id="IPR002088">
    <property type="entry name" value="Prenyl_trans_a"/>
</dbReference>
<evidence type="ECO:0000256" key="12">
    <source>
        <dbReference type="ARBA" id="ARBA00043086"/>
    </source>
</evidence>
<proteinExistence type="inferred from homology"/>
<evidence type="ECO:0000256" key="8">
    <source>
        <dbReference type="ARBA" id="ARBA00022842"/>
    </source>
</evidence>
<dbReference type="EC" id="2.5.1.59" evidence="3"/>
<dbReference type="Proteomes" id="UP000799536">
    <property type="component" value="Unassembled WGS sequence"/>
</dbReference>
<comment type="similarity">
    <text evidence="2">Belongs to the protein prenyltransferase subunit alpha family.</text>
</comment>
<keyword evidence="7" id="KW-0677">Repeat</keyword>
<evidence type="ECO:0000313" key="14">
    <source>
        <dbReference type="EMBL" id="KAF2200810.1"/>
    </source>
</evidence>
<accession>A0A9P4MYE5</accession>
<dbReference type="EC" id="2.5.1.58" evidence="4"/>
<evidence type="ECO:0000256" key="6">
    <source>
        <dbReference type="ARBA" id="ARBA00022679"/>
    </source>
</evidence>
<evidence type="ECO:0000313" key="15">
    <source>
        <dbReference type="Proteomes" id="UP000799536"/>
    </source>
</evidence>
<evidence type="ECO:0000256" key="7">
    <source>
        <dbReference type="ARBA" id="ARBA00022737"/>
    </source>
</evidence>
<evidence type="ECO:0000256" key="11">
    <source>
        <dbReference type="ARBA" id="ARBA00042436"/>
    </source>
</evidence>
<name>A0A9P4MYE5_9PLEO</name>
<organism evidence="14 15">
    <name type="scientific">Delitschia confertaspora ATCC 74209</name>
    <dbReference type="NCBI Taxonomy" id="1513339"/>
    <lineage>
        <taxon>Eukaryota</taxon>
        <taxon>Fungi</taxon>
        <taxon>Dikarya</taxon>
        <taxon>Ascomycota</taxon>
        <taxon>Pezizomycotina</taxon>
        <taxon>Dothideomycetes</taxon>
        <taxon>Pleosporomycetidae</taxon>
        <taxon>Pleosporales</taxon>
        <taxon>Delitschiaceae</taxon>
        <taxon>Delitschia</taxon>
    </lineage>
</organism>
<dbReference type="OrthoDB" id="272289at2759"/>
<evidence type="ECO:0000256" key="2">
    <source>
        <dbReference type="ARBA" id="ARBA00006734"/>
    </source>
</evidence>
<sequence>MVNYSDDPKWADITPIPQDDGGPHPLAAIAYSDEYSEAMGYLRAVMAKEEHSERVLDLTEHIIEMNPAHYTVWLYRAKTLKELNFDLKTEIEWLNPAALKHLKNYQIWHHRQTIISQLNDPAGETDFIDTMLGPDSKNYHVWSYRQWLVKQFGLWKGEEGQKELDWVDGMIGDDVRNNSAWNHRWFVVFGCGEENIRDEAIVNREMGYAKAAIHKAPQNQSPWNYLHGIIRGSKTALSSLKDFALQFASLENPDDVHSSHALDLLAMIYAQDEDTKEKARQAFDLLANKYDPVRKPYWNYRKETLVN</sequence>
<dbReference type="SUPFAM" id="SSF48439">
    <property type="entry name" value="Protein prenylyltransferase"/>
    <property type="match status" value="1"/>
</dbReference>
<dbReference type="EMBL" id="ML994004">
    <property type="protein sequence ID" value="KAF2200810.1"/>
    <property type="molecule type" value="Genomic_DNA"/>
</dbReference>
<evidence type="ECO:0000256" key="4">
    <source>
        <dbReference type="ARBA" id="ARBA00012702"/>
    </source>
</evidence>
<dbReference type="Pfam" id="PF01239">
    <property type="entry name" value="PPTA"/>
    <property type="match status" value="5"/>
</dbReference>
<protein>
    <recommendedName>
        <fullName evidence="9">Protein farnesyltransferase/geranylgeranyltransferase type-1 subunit alpha</fullName>
        <ecNumber evidence="4">2.5.1.58</ecNumber>
        <ecNumber evidence="3">2.5.1.59</ecNumber>
    </recommendedName>
    <alternativeName>
        <fullName evidence="12">CAAX farnesyltransferase subunit alpha</fullName>
    </alternativeName>
    <alternativeName>
        <fullName evidence="11">FTase-alpha</fullName>
    </alternativeName>
    <alternativeName>
        <fullName evidence="10">Ras proteins prenyltransferase subunit alpha</fullName>
    </alternativeName>
    <alternativeName>
        <fullName evidence="13">Type I protein geranyl-geranyltransferase subunit alpha</fullName>
    </alternativeName>
</protein>
<dbReference type="GO" id="GO:0005965">
    <property type="term" value="C:protein farnesyltransferase complex"/>
    <property type="evidence" value="ECO:0007669"/>
    <property type="project" value="TreeGrafter"/>
</dbReference>
<gene>
    <name evidence="14" type="ORF">GQ43DRAFT_395630</name>
</gene>
<dbReference type="PROSITE" id="PS51147">
    <property type="entry name" value="PFTA"/>
    <property type="match status" value="5"/>
</dbReference>
<comment type="cofactor">
    <cofactor evidence="1">
        <name>Mg(2+)</name>
        <dbReference type="ChEBI" id="CHEBI:18420"/>
    </cofactor>
</comment>
<evidence type="ECO:0000256" key="3">
    <source>
        <dbReference type="ARBA" id="ARBA00012700"/>
    </source>
</evidence>
<evidence type="ECO:0000256" key="5">
    <source>
        <dbReference type="ARBA" id="ARBA00022602"/>
    </source>
</evidence>
<reference evidence="14" key="1">
    <citation type="journal article" date="2020" name="Stud. Mycol.">
        <title>101 Dothideomycetes genomes: a test case for predicting lifestyles and emergence of pathogens.</title>
        <authorList>
            <person name="Haridas S."/>
            <person name="Albert R."/>
            <person name="Binder M."/>
            <person name="Bloem J."/>
            <person name="Labutti K."/>
            <person name="Salamov A."/>
            <person name="Andreopoulos B."/>
            <person name="Baker S."/>
            <person name="Barry K."/>
            <person name="Bills G."/>
            <person name="Bluhm B."/>
            <person name="Cannon C."/>
            <person name="Castanera R."/>
            <person name="Culley D."/>
            <person name="Daum C."/>
            <person name="Ezra D."/>
            <person name="Gonzalez J."/>
            <person name="Henrissat B."/>
            <person name="Kuo A."/>
            <person name="Liang C."/>
            <person name="Lipzen A."/>
            <person name="Lutzoni F."/>
            <person name="Magnuson J."/>
            <person name="Mondo S."/>
            <person name="Nolan M."/>
            <person name="Ohm R."/>
            <person name="Pangilinan J."/>
            <person name="Park H.-J."/>
            <person name="Ramirez L."/>
            <person name="Alfaro M."/>
            <person name="Sun H."/>
            <person name="Tritt A."/>
            <person name="Yoshinaga Y."/>
            <person name="Zwiers L.-H."/>
            <person name="Turgeon B."/>
            <person name="Goodwin S."/>
            <person name="Spatafora J."/>
            <person name="Crous P."/>
            <person name="Grigoriev I."/>
        </authorList>
    </citation>
    <scope>NUCLEOTIDE SEQUENCE</scope>
    <source>
        <strain evidence="14">ATCC 74209</strain>
    </source>
</reference>
<dbReference type="GO" id="GO:0005953">
    <property type="term" value="C:CAAX-protein geranylgeranyltransferase complex"/>
    <property type="evidence" value="ECO:0007669"/>
    <property type="project" value="TreeGrafter"/>
</dbReference>
<keyword evidence="15" id="KW-1185">Reference proteome</keyword>
<evidence type="ECO:0000256" key="9">
    <source>
        <dbReference type="ARBA" id="ARBA00040965"/>
    </source>
</evidence>
<keyword evidence="8" id="KW-0460">Magnesium</keyword>
<evidence type="ECO:0000256" key="1">
    <source>
        <dbReference type="ARBA" id="ARBA00001946"/>
    </source>
</evidence>